<sequence>MTLTIFIAAILYLILTVLGIYFLPSMSVLIYLSMIYLLPLVVNYVLVTTRKQKNEKFTLSLVLPVFSTLFYAAFSWATEKFGTWLAFIEKNSMSSDSLTIEIDPNGFDTAQIIFMLLTYFGISLALYFLLNRKEVKSGEKYA</sequence>
<keyword evidence="1" id="KW-0472">Membrane</keyword>
<evidence type="ECO:0000313" key="2">
    <source>
        <dbReference type="EMBL" id="SES14856.1"/>
    </source>
</evidence>
<reference evidence="2 3" key="1">
    <citation type="submission" date="2016-10" db="EMBL/GenBank/DDBJ databases">
        <authorList>
            <person name="de Groot N.N."/>
        </authorList>
    </citation>
    <scope>NUCLEOTIDE SEQUENCE [LARGE SCALE GENOMIC DNA]</scope>
    <source>
        <strain evidence="2 3">VTM2R47</strain>
    </source>
</reference>
<proteinExistence type="predicted"/>
<feature type="transmembrane region" description="Helical" evidence="1">
    <location>
        <begin position="29"/>
        <end position="47"/>
    </location>
</feature>
<dbReference type="InterPro" id="IPR036259">
    <property type="entry name" value="MFS_trans_sf"/>
</dbReference>
<accession>A0A1H9UZL4</accession>
<protein>
    <submittedName>
        <fullName evidence="2">Uncharacterized protein</fullName>
    </submittedName>
</protein>
<dbReference type="AlphaFoldDB" id="A0A1H9UZL4"/>
<dbReference type="RefSeq" id="WP_074628177.1">
    <property type="nucleotide sequence ID" value="NZ_FOGM01000019.1"/>
</dbReference>
<gene>
    <name evidence="2" type="ORF">SAMN04487840_11916</name>
</gene>
<feature type="transmembrane region" description="Helical" evidence="1">
    <location>
        <begin position="112"/>
        <end position="130"/>
    </location>
</feature>
<dbReference type="NCBIfam" id="NF038270">
    <property type="entry name" value="membran_MsaC"/>
    <property type="match status" value="1"/>
</dbReference>
<name>A0A1H9UZL4_9STRE</name>
<keyword evidence="1" id="KW-0812">Transmembrane</keyword>
<dbReference type="Gene3D" id="1.20.1250.20">
    <property type="entry name" value="MFS general substrate transporter like domains"/>
    <property type="match status" value="1"/>
</dbReference>
<evidence type="ECO:0000313" key="3">
    <source>
        <dbReference type="Proteomes" id="UP000182712"/>
    </source>
</evidence>
<dbReference type="Proteomes" id="UP000182712">
    <property type="component" value="Unassembled WGS sequence"/>
</dbReference>
<keyword evidence="1" id="KW-1133">Transmembrane helix</keyword>
<feature type="transmembrane region" description="Helical" evidence="1">
    <location>
        <begin position="5"/>
        <end position="23"/>
    </location>
</feature>
<feature type="transmembrane region" description="Helical" evidence="1">
    <location>
        <begin position="59"/>
        <end position="77"/>
    </location>
</feature>
<organism evidence="2 3">
    <name type="scientific">Streptococcus gallolyticus</name>
    <dbReference type="NCBI Taxonomy" id="315405"/>
    <lineage>
        <taxon>Bacteria</taxon>
        <taxon>Bacillati</taxon>
        <taxon>Bacillota</taxon>
        <taxon>Bacilli</taxon>
        <taxon>Lactobacillales</taxon>
        <taxon>Streptococcaceae</taxon>
        <taxon>Streptococcus</taxon>
    </lineage>
</organism>
<dbReference type="EMBL" id="FOGM01000019">
    <property type="protein sequence ID" value="SES14856.1"/>
    <property type="molecule type" value="Genomic_DNA"/>
</dbReference>
<evidence type="ECO:0000256" key="1">
    <source>
        <dbReference type="SAM" id="Phobius"/>
    </source>
</evidence>